<reference evidence="3" key="1">
    <citation type="submission" date="2016-04" db="EMBL/GenBank/DDBJ databases">
        <authorList>
            <person name="Zhang B."/>
        </authorList>
    </citation>
    <scope>NUCLEOTIDE SEQUENCE [LARGE SCALE GENOMIC DNA]</scope>
    <source>
        <strain evidence="3">S10</strain>
    </source>
</reference>
<organism evidence="2 3">
    <name type="scientific">Streptomyces qaidamensis</name>
    <dbReference type="NCBI Taxonomy" id="1783515"/>
    <lineage>
        <taxon>Bacteria</taxon>
        <taxon>Bacillati</taxon>
        <taxon>Actinomycetota</taxon>
        <taxon>Actinomycetes</taxon>
        <taxon>Kitasatosporales</taxon>
        <taxon>Streptomycetaceae</taxon>
        <taxon>Streptomyces</taxon>
        <taxon>Streptomyces aurantiacus group</taxon>
    </lineage>
</organism>
<dbReference type="EMBL" id="CP015098">
    <property type="protein sequence ID" value="AMW14165.1"/>
    <property type="molecule type" value="Genomic_DNA"/>
</dbReference>
<evidence type="ECO:0000313" key="2">
    <source>
        <dbReference type="EMBL" id="AMW14165.1"/>
    </source>
</evidence>
<accession>A0A143CB45</accession>
<proteinExistence type="predicted"/>
<evidence type="ECO:0000313" key="3">
    <source>
        <dbReference type="Proteomes" id="UP000076096"/>
    </source>
</evidence>
<evidence type="ECO:0000256" key="1">
    <source>
        <dbReference type="SAM" id="MobiDB-lite"/>
    </source>
</evidence>
<dbReference type="Proteomes" id="UP000076096">
    <property type="component" value="Chromosome"/>
</dbReference>
<sequence length="88" mass="8658">MGERVGQRAVGPAVRRLPSGPADQGVGGLGDPRADADAGDAQGGQVGDRGCAGAGHDVQRSVDAVHEFLHGSRVDGPGAKIPAAPAAR</sequence>
<protein>
    <submittedName>
        <fullName evidence="2">Uncharacterized protein</fullName>
    </submittedName>
</protein>
<gene>
    <name evidence="2" type="ORF">A4E84_34550</name>
</gene>
<feature type="compositionally biased region" description="Gly residues" evidence="1">
    <location>
        <begin position="41"/>
        <end position="53"/>
    </location>
</feature>
<name>A0A143CB45_9ACTN</name>
<dbReference type="KEGG" id="stsi:A4E84_34550"/>
<feature type="region of interest" description="Disordered" evidence="1">
    <location>
        <begin position="1"/>
        <end position="55"/>
    </location>
</feature>
<keyword evidence="3" id="KW-1185">Reference proteome</keyword>
<dbReference type="AlphaFoldDB" id="A0A143CB45"/>